<organism evidence="2 3">
    <name type="scientific">Aquifex aeolicus</name>
    <dbReference type="NCBI Taxonomy" id="63363"/>
    <lineage>
        <taxon>Bacteria</taxon>
        <taxon>Pseudomonadati</taxon>
        <taxon>Aquificota</taxon>
        <taxon>Aquificia</taxon>
        <taxon>Aquificales</taxon>
        <taxon>Aquificaceae</taxon>
        <taxon>Aquifex</taxon>
    </lineage>
</organism>
<dbReference type="EMBL" id="DQVE01000014">
    <property type="protein sequence ID" value="HIP98019.1"/>
    <property type="molecule type" value="Genomic_DNA"/>
</dbReference>
<evidence type="ECO:0000313" key="2">
    <source>
        <dbReference type="EMBL" id="HIP98019.1"/>
    </source>
</evidence>
<reference evidence="2" key="1">
    <citation type="journal article" date="2020" name="ISME J.">
        <title>Gammaproteobacteria mediating utilization of methyl-, sulfur- and petroleum organic compounds in deep ocean hydrothermal plumes.</title>
        <authorList>
            <person name="Zhou Z."/>
            <person name="Liu Y."/>
            <person name="Pan J."/>
            <person name="Cron B.R."/>
            <person name="Toner B.M."/>
            <person name="Anantharaman K."/>
            <person name="Breier J.A."/>
            <person name="Dick G.J."/>
            <person name="Li M."/>
        </authorList>
    </citation>
    <scope>NUCLEOTIDE SEQUENCE</scope>
    <source>
        <strain evidence="2">SZUA-1501</strain>
    </source>
</reference>
<gene>
    <name evidence="2" type="ORF">EYH37_01435</name>
</gene>
<evidence type="ECO:0000259" key="1">
    <source>
        <dbReference type="Pfam" id="PF04028"/>
    </source>
</evidence>
<dbReference type="SUPFAM" id="SSF69593">
    <property type="entry name" value="Glycerol-3-phosphate (1)-acyltransferase"/>
    <property type="match status" value="1"/>
</dbReference>
<name>A0A9D1CEX3_AQUAO</name>
<protein>
    <submittedName>
        <fullName evidence="2">DUF374 domain-containing protein</fullName>
    </submittedName>
</protein>
<comment type="caution">
    <text evidence="2">The sequence shown here is derived from an EMBL/GenBank/DDBJ whole genome shotgun (WGS) entry which is preliminary data.</text>
</comment>
<dbReference type="CDD" id="cd07983">
    <property type="entry name" value="LPLAT_DUF374-like"/>
    <property type="match status" value="1"/>
</dbReference>
<evidence type="ECO:0000313" key="3">
    <source>
        <dbReference type="Proteomes" id="UP000606463"/>
    </source>
</evidence>
<dbReference type="Proteomes" id="UP000606463">
    <property type="component" value="Unassembled WGS sequence"/>
</dbReference>
<dbReference type="AlphaFoldDB" id="A0A9D1CEX3"/>
<dbReference type="Pfam" id="PF04028">
    <property type="entry name" value="DUF374"/>
    <property type="match status" value="1"/>
</dbReference>
<feature type="domain" description="DUF374" evidence="1">
    <location>
        <begin position="70"/>
        <end position="136"/>
    </location>
</feature>
<sequence>MGLDPKAVRPFLRKALIGLNLPIVQLLKLLRFSLRFEDSFWNEVSKNRPALIALYHGELLPLTLYGAYRGKLATVVSLHADGEIIAKVLNRLGYKVIRGSSDEGRYKGGSKALREILKLLGNGYLVAITVDGPKGPCCKVKDGIIYAGWFSRRPIYPVRIEVKGMRLPTWDRFLVPFPFAEVKIKLGNPIWVKDKTAFPLYRKKLERELISIGETVEKYRIFDAGRGVQ</sequence>
<proteinExistence type="predicted"/>
<accession>A0A9D1CEX3</accession>
<dbReference type="InterPro" id="IPR007172">
    <property type="entry name" value="DUF374"/>
</dbReference>